<dbReference type="GO" id="GO:0019432">
    <property type="term" value="P:triglyceride biosynthetic process"/>
    <property type="evidence" value="ECO:0007669"/>
    <property type="project" value="UniProtKB-ARBA"/>
</dbReference>
<dbReference type="PANTHER" id="PTHR12317">
    <property type="entry name" value="DIACYLGLYCEROL O-ACYLTRANSFERASE"/>
    <property type="match status" value="1"/>
</dbReference>
<evidence type="ECO:0000256" key="5">
    <source>
        <dbReference type="ARBA" id="ARBA00022692"/>
    </source>
</evidence>
<feature type="transmembrane region" description="Helical" evidence="11">
    <location>
        <begin position="49"/>
        <end position="66"/>
    </location>
</feature>
<dbReference type="Pfam" id="PF03982">
    <property type="entry name" value="DAGAT"/>
    <property type="match status" value="1"/>
</dbReference>
<dbReference type="GO" id="GO:0004144">
    <property type="term" value="F:diacylglycerol O-acyltransferase activity"/>
    <property type="evidence" value="ECO:0007669"/>
    <property type="project" value="UniProtKB-ARBA"/>
</dbReference>
<dbReference type="InterPro" id="IPR007130">
    <property type="entry name" value="DAGAT"/>
</dbReference>
<keyword evidence="5 11" id="KW-0812">Transmembrane</keyword>
<evidence type="ECO:0000256" key="4">
    <source>
        <dbReference type="ARBA" id="ARBA00022679"/>
    </source>
</evidence>
<comment type="subcellular location">
    <subcellularLocation>
        <location evidence="1 11">Endoplasmic reticulum membrane</location>
        <topology evidence="1 11">Multi-pass membrane protein</topology>
    </subcellularLocation>
</comment>
<keyword evidence="10" id="KW-0012">Acyltransferase</keyword>
<feature type="transmembrane region" description="Helical" evidence="11">
    <location>
        <begin position="20"/>
        <end position="43"/>
    </location>
</feature>
<keyword evidence="9 11" id="KW-0472">Membrane</keyword>
<keyword evidence="8" id="KW-0443">Lipid metabolism</keyword>
<keyword evidence="4 11" id="KW-0808">Transferase</keyword>
<dbReference type="Proteomes" id="UP000516314">
    <property type="component" value="Chromosome 3"/>
</dbReference>
<organism evidence="12 13">
    <name type="scientific">Arabidopsis thaliana</name>
    <name type="common">Mouse-ear cress</name>
    <dbReference type="NCBI Taxonomy" id="3702"/>
    <lineage>
        <taxon>Eukaryota</taxon>
        <taxon>Viridiplantae</taxon>
        <taxon>Streptophyta</taxon>
        <taxon>Embryophyta</taxon>
        <taxon>Tracheophyta</taxon>
        <taxon>Spermatophyta</taxon>
        <taxon>Magnoliopsida</taxon>
        <taxon>eudicotyledons</taxon>
        <taxon>Gunneridae</taxon>
        <taxon>Pentapetalae</taxon>
        <taxon>rosids</taxon>
        <taxon>malvids</taxon>
        <taxon>Brassicales</taxon>
        <taxon>Brassicaceae</taxon>
        <taxon>Camelineae</taxon>
        <taxon>Arabidopsis</taxon>
    </lineage>
</organism>
<gene>
    <name evidence="12" type="ORF">AT9943_LOCUS13344</name>
</gene>
<evidence type="ECO:0000256" key="7">
    <source>
        <dbReference type="ARBA" id="ARBA00022989"/>
    </source>
</evidence>
<name>A0A7G2ET78_ARATH</name>
<dbReference type="PANTHER" id="PTHR12317:SF63">
    <property type="entry name" value="DIACYLGLYCEROL O-ACYLTRANSFERASE 2"/>
    <property type="match status" value="1"/>
</dbReference>
<evidence type="ECO:0000256" key="10">
    <source>
        <dbReference type="ARBA" id="ARBA00023315"/>
    </source>
</evidence>
<evidence type="ECO:0000313" key="13">
    <source>
        <dbReference type="Proteomes" id="UP000516314"/>
    </source>
</evidence>
<evidence type="ECO:0000313" key="12">
    <source>
        <dbReference type="EMBL" id="CAD5325504.1"/>
    </source>
</evidence>
<evidence type="ECO:0000256" key="9">
    <source>
        <dbReference type="ARBA" id="ARBA00023136"/>
    </source>
</evidence>
<feature type="transmembrane region" description="Helical" evidence="11">
    <location>
        <begin position="78"/>
        <end position="94"/>
    </location>
</feature>
<dbReference type="AlphaFoldDB" id="A0A7G2ET78"/>
<proteinExistence type="inferred from homology"/>
<dbReference type="EMBL" id="LR881468">
    <property type="protein sequence ID" value="CAD5325504.1"/>
    <property type="molecule type" value="Genomic_DNA"/>
</dbReference>
<evidence type="ECO:0000256" key="2">
    <source>
        <dbReference type="ARBA" id="ARBA00005420"/>
    </source>
</evidence>
<sequence length="345" mass="39374">MGGSREFRAEEHSNQFHSIIAMAIWLGAIHFNVALVLCSLIFLPPSLSLMYIHLSLYLSISLCLLLQVSNLNSLKSSVFLRVLGLLSLFIFIPIDHRSKYGRKLARYICKHACNYFPVSLYVEDYEAFQPNRAYVFGYEPHSVLPIGVVALCDLTGFMPIPNIKVLASSAIFYTPFLRHIWTWLGLTAASRKNFTSLLDSGYSCVLVPGGVQETFHMQHDAENVFLSRRRGFVRIAMEQGSPLVPVFCFGQARVYKWWKPDCDLYLKLSRAIRFTPICFWGVFGSPLPCRQPMHVVVGKPIEVTKTLKPTDEEIAKFHGQYVEALRDLFERHKSRVGYDLELKIL</sequence>
<keyword evidence="6 11" id="KW-0256">Endoplasmic reticulum</keyword>
<protein>
    <recommendedName>
        <fullName evidence="11">Acyltransferase</fullName>
        <ecNumber evidence="11">2.3.1.-</ecNumber>
    </recommendedName>
</protein>
<dbReference type="EC" id="2.3.1.-" evidence="11"/>
<reference evidence="12 13" key="1">
    <citation type="submission" date="2020-09" db="EMBL/GenBank/DDBJ databases">
        <authorList>
            <person name="Ashkenazy H."/>
        </authorList>
    </citation>
    <scope>NUCLEOTIDE SEQUENCE [LARGE SCALE GENOMIC DNA]</scope>
    <source>
        <strain evidence="13">cv. Cdm-0</strain>
    </source>
</reference>
<dbReference type="GO" id="GO:0005789">
    <property type="term" value="C:endoplasmic reticulum membrane"/>
    <property type="evidence" value="ECO:0007669"/>
    <property type="project" value="UniProtKB-SubCell"/>
</dbReference>
<evidence type="ECO:0000256" key="6">
    <source>
        <dbReference type="ARBA" id="ARBA00022824"/>
    </source>
</evidence>
<keyword evidence="3" id="KW-0444">Lipid biosynthesis</keyword>
<evidence type="ECO:0000256" key="11">
    <source>
        <dbReference type="RuleBase" id="RU367023"/>
    </source>
</evidence>
<dbReference type="CDD" id="cd07987">
    <property type="entry name" value="LPLAT_MGAT-like"/>
    <property type="match status" value="1"/>
</dbReference>
<evidence type="ECO:0000256" key="1">
    <source>
        <dbReference type="ARBA" id="ARBA00004477"/>
    </source>
</evidence>
<keyword evidence="7 11" id="KW-1133">Transmembrane helix</keyword>
<evidence type="ECO:0000256" key="3">
    <source>
        <dbReference type="ARBA" id="ARBA00022516"/>
    </source>
</evidence>
<accession>A0A7G2ET78</accession>
<evidence type="ECO:0000256" key="8">
    <source>
        <dbReference type="ARBA" id="ARBA00023098"/>
    </source>
</evidence>
<comment type="similarity">
    <text evidence="2 11">Belongs to the diacylglycerol acyltransferase family.</text>
</comment>